<evidence type="ECO:0000313" key="5">
    <source>
        <dbReference type="Proteomes" id="UP000198215"/>
    </source>
</evidence>
<dbReference type="Pfam" id="PF09362">
    <property type="entry name" value="DUF1996"/>
    <property type="match status" value="1"/>
</dbReference>
<evidence type="ECO:0000256" key="1">
    <source>
        <dbReference type="SAM" id="MobiDB-lite"/>
    </source>
</evidence>
<feature type="compositionally biased region" description="Low complexity" evidence="1">
    <location>
        <begin position="320"/>
        <end position="334"/>
    </location>
</feature>
<evidence type="ECO:0000259" key="3">
    <source>
        <dbReference type="Pfam" id="PF09362"/>
    </source>
</evidence>
<organism evidence="4 5">
    <name type="scientific">Micromonospora coxensis</name>
    <dbReference type="NCBI Taxonomy" id="356852"/>
    <lineage>
        <taxon>Bacteria</taxon>
        <taxon>Bacillati</taxon>
        <taxon>Actinomycetota</taxon>
        <taxon>Actinomycetes</taxon>
        <taxon>Micromonosporales</taxon>
        <taxon>Micromonosporaceae</taxon>
        <taxon>Micromonospora</taxon>
    </lineage>
</organism>
<dbReference type="PANTHER" id="PTHR43662">
    <property type="match status" value="1"/>
</dbReference>
<sequence>MLQHRHRRIALSLVAAVGLAGSWAVATSTGFAAENDRRDSRIERNEGSFITRCELSHRAADDPIVAFGQPGASHLHDFVGNRGVNAGSTYEQLKRNPRTTCDGEGHTGSYWFPTVLVNGEPTEATRTNVYYRSRQLDPRAIKPFPQNLRMIAGDARATREQPGDVANWDCVRSGDRRSVQTPSCAANDEFLKFRIEFPECWDGVRIDSPDHKSHMAYANRGECPRTHPVAVPGITVSVNFEYGKDIRRTDRITLSSGGVFSGHADFINTWDEATLGRLVAGCLNAAKSCDKGEKPDVRPAVTPVASDTTIHKTRITSGSAPAGADTTTHAGHGG</sequence>
<dbReference type="RefSeq" id="WP_088974405.1">
    <property type="nucleotide sequence ID" value="NZ_LT607753.1"/>
</dbReference>
<evidence type="ECO:0000256" key="2">
    <source>
        <dbReference type="SAM" id="SignalP"/>
    </source>
</evidence>
<keyword evidence="5" id="KW-1185">Reference proteome</keyword>
<protein>
    <recommendedName>
        <fullName evidence="3">DUF1996 domain-containing protein</fullName>
    </recommendedName>
</protein>
<dbReference type="Proteomes" id="UP000198215">
    <property type="component" value="Chromosome I"/>
</dbReference>
<proteinExistence type="predicted"/>
<gene>
    <name evidence="4" type="ORF">GA0070614_0425</name>
</gene>
<feature type="region of interest" description="Disordered" evidence="1">
    <location>
        <begin position="314"/>
        <end position="334"/>
    </location>
</feature>
<feature type="signal peptide" evidence="2">
    <location>
        <begin position="1"/>
        <end position="26"/>
    </location>
</feature>
<dbReference type="PANTHER" id="PTHR43662:SF3">
    <property type="entry name" value="DOMAIN PROTEIN, PUTATIVE (AFU_ORTHOLOGUE AFUA_6G11970)-RELATED"/>
    <property type="match status" value="1"/>
</dbReference>
<feature type="domain" description="DUF1996" evidence="3">
    <location>
        <begin position="62"/>
        <end position="270"/>
    </location>
</feature>
<dbReference type="InterPro" id="IPR018535">
    <property type="entry name" value="DUF1996"/>
</dbReference>
<evidence type="ECO:0000313" key="4">
    <source>
        <dbReference type="EMBL" id="SCG37712.1"/>
    </source>
</evidence>
<feature type="chain" id="PRO_5038719102" description="DUF1996 domain-containing protein" evidence="2">
    <location>
        <begin position="27"/>
        <end position="334"/>
    </location>
</feature>
<dbReference type="EMBL" id="LT607753">
    <property type="protein sequence ID" value="SCG37712.1"/>
    <property type="molecule type" value="Genomic_DNA"/>
</dbReference>
<accession>A0A1C5GV93</accession>
<dbReference type="AlphaFoldDB" id="A0A1C5GV93"/>
<reference evidence="5" key="1">
    <citation type="submission" date="2016-06" db="EMBL/GenBank/DDBJ databases">
        <authorList>
            <person name="Varghese N."/>
            <person name="Submissions Spin"/>
        </authorList>
    </citation>
    <scope>NUCLEOTIDE SEQUENCE [LARGE SCALE GENOMIC DNA]</scope>
    <source>
        <strain evidence="5">DSM 45161</strain>
    </source>
</reference>
<dbReference type="OrthoDB" id="581239at2"/>
<keyword evidence="2" id="KW-0732">Signal</keyword>
<name>A0A1C5GV93_9ACTN</name>